<feature type="coiled-coil region" evidence="2">
    <location>
        <begin position="115"/>
        <end position="149"/>
    </location>
</feature>
<dbReference type="Proteomes" id="UP001229955">
    <property type="component" value="Chromosome"/>
</dbReference>
<comment type="similarity">
    <text evidence="1">Belongs to the PspA/Vipp/IM30 family.</text>
</comment>
<dbReference type="Pfam" id="PF04012">
    <property type="entry name" value="PspA_IM30"/>
    <property type="match status" value="1"/>
</dbReference>
<dbReference type="PANTHER" id="PTHR31088:SF6">
    <property type="entry name" value="PHAGE SHOCK PROTEIN A"/>
    <property type="match status" value="1"/>
</dbReference>
<dbReference type="EMBL" id="CP130613">
    <property type="protein sequence ID" value="WKW14320.1"/>
    <property type="molecule type" value="Genomic_DNA"/>
</dbReference>
<dbReference type="KEGG" id="pspc:Strain318_000656"/>
<keyword evidence="2" id="KW-0175">Coiled coil</keyword>
<dbReference type="InterPro" id="IPR007157">
    <property type="entry name" value="PspA_VIPP1"/>
</dbReference>
<evidence type="ECO:0000256" key="1">
    <source>
        <dbReference type="ARBA" id="ARBA00043985"/>
    </source>
</evidence>
<gene>
    <name evidence="4" type="ORF">Strain138_000656</name>
    <name evidence="5" type="ORF">Strain318_000656</name>
</gene>
<evidence type="ECO:0000256" key="3">
    <source>
        <dbReference type="SAM" id="MobiDB-lite"/>
    </source>
</evidence>
<evidence type="ECO:0000313" key="4">
    <source>
        <dbReference type="EMBL" id="WKW11410.1"/>
    </source>
</evidence>
<organism evidence="4">
    <name type="scientific">Pseudogemmatithrix spongiicola</name>
    <dbReference type="NCBI Taxonomy" id="3062599"/>
    <lineage>
        <taxon>Bacteria</taxon>
        <taxon>Pseudomonadati</taxon>
        <taxon>Gemmatimonadota</taxon>
        <taxon>Gemmatimonadia</taxon>
        <taxon>Gemmatimonadales</taxon>
        <taxon>Gemmatimonadaceae</taxon>
        <taxon>Pseudogemmatithrix</taxon>
    </lineage>
</organism>
<name>A0AA49JSW2_9BACT</name>
<proteinExistence type="inferred from homology"/>
<reference evidence="4" key="1">
    <citation type="submission" date="2023-07" db="EMBL/GenBank/DDBJ databases">
        <authorList>
            <person name="Haufschild T."/>
            <person name="Kallscheuer N."/>
            <person name="Hammer J."/>
            <person name="Kohn T."/>
            <person name="Kabuu M."/>
            <person name="Jogler M."/>
            <person name="Wohfarth N."/>
            <person name="Heuer A."/>
            <person name="Rohde M."/>
            <person name="van Teeseling M.C.F."/>
            <person name="Jogler C."/>
        </authorList>
    </citation>
    <scope>NUCLEOTIDE SEQUENCE</scope>
    <source>
        <strain evidence="4">Strain 138</strain>
        <strain evidence="5">Strain 318</strain>
    </source>
</reference>
<dbReference type="RefSeq" id="WP_367887108.1">
    <property type="nucleotide sequence ID" value="NZ_CP130612.1"/>
</dbReference>
<accession>A0AA49JSW2</accession>
<evidence type="ECO:0000256" key="2">
    <source>
        <dbReference type="SAM" id="Coils"/>
    </source>
</evidence>
<feature type="coiled-coil region" evidence="2">
    <location>
        <begin position="33"/>
        <end position="64"/>
    </location>
</feature>
<evidence type="ECO:0000313" key="5">
    <source>
        <dbReference type="EMBL" id="WKW14320.1"/>
    </source>
</evidence>
<sequence length="253" mass="28428">MGIFDRLATLLKSNINDLISRAENPEKMLDQIVVDMQNQLARAKQQVAAAIADEKRLKDQFEAEYKQSQDWEAKAMLAVKEGRDDLAKQALVRQQEHYEHATTLESTWQAHVLETEKLKNSLRDLNDKIQEAKRKKNLLLARQRRAQAQAKIQETMSSMSEKSAFEAFARMEEKIDQNERMLKASTEIDEEFSGDRLAGDFKRLEKAVGSATADQQLLALKQKMGLLGPGASGGPAKQIGAGDTVDAEIDEKK</sequence>
<accession>A0AA49JY36</accession>
<protein>
    <submittedName>
        <fullName evidence="4">PspA/IM30 family protein</fullName>
    </submittedName>
</protein>
<keyword evidence="6" id="KW-1185">Reference proteome</keyword>
<feature type="region of interest" description="Disordered" evidence="3">
    <location>
        <begin position="227"/>
        <end position="253"/>
    </location>
</feature>
<dbReference type="EMBL" id="CP130612">
    <property type="protein sequence ID" value="WKW11410.1"/>
    <property type="molecule type" value="Genomic_DNA"/>
</dbReference>
<evidence type="ECO:0000313" key="6">
    <source>
        <dbReference type="Proteomes" id="UP001229955"/>
    </source>
</evidence>
<dbReference type="PANTHER" id="PTHR31088">
    <property type="entry name" value="MEMBRANE-ASSOCIATED PROTEIN VIPP1, CHLOROPLASTIC"/>
    <property type="match status" value="1"/>
</dbReference>
<dbReference type="AlphaFoldDB" id="A0AA49JSW2"/>